<evidence type="ECO:0000256" key="7">
    <source>
        <dbReference type="ARBA" id="ARBA00022777"/>
    </source>
</evidence>
<keyword evidence="5" id="KW-0479">Metal-binding</keyword>
<dbReference type="InterPro" id="IPR017438">
    <property type="entry name" value="ATP-NAD_kinase_N"/>
</dbReference>
<dbReference type="NCBIfam" id="NF009604">
    <property type="entry name" value="PRK13057.1"/>
    <property type="match status" value="1"/>
</dbReference>
<evidence type="ECO:0000259" key="13">
    <source>
        <dbReference type="PROSITE" id="PS50146"/>
    </source>
</evidence>
<dbReference type="GO" id="GO:0004143">
    <property type="term" value="F:ATP-dependent diacylglycerol kinase activity"/>
    <property type="evidence" value="ECO:0007669"/>
    <property type="project" value="TreeGrafter"/>
</dbReference>
<evidence type="ECO:0000313" key="15">
    <source>
        <dbReference type="Proteomes" id="UP000008639"/>
    </source>
</evidence>
<keyword evidence="12" id="KW-1208">Phospholipid metabolism</keyword>
<keyword evidence="9" id="KW-0460">Magnesium</keyword>
<evidence type="ECO:0000256" key="10">
    <source>
        <dbReference type="ARBA" id="ARBA00023098"/>
    </source>
</evidence>
<evidence type="ECO:0000256" key="8">
    <source>
        <dbReference type="ARBA" id="ARBA00022840"/>
    </source>
</evidence>
<dbReference type="STRING" id="930171.Asphe3_30290"/>
<dbReference type="InterPro" id="IPR050187">
    <property type="entry name" value="Lipid_Phosphate_FormReg"/>
</dbReference>
<dbReference type="Gene3D" id="2.60.200.40">
    <property type="match status" value="1"/>
</dbReference>
<name>F0MBZ8_PSEPM</name>
<gene>
    <name evidence="14" type="ordered locus">Asphe3_30290</name>
</gene>
<dbReference type="Proteomes" id="UP000008639">
    <property type="component" value="Chromosome"/>
</dbReference>
<dbReference type="Gene3D" id="3.40.50.10330">
    <property type="entry name" value="Probable inorganic polyphosphate/atp-NAD kinase, domain 1"/>
    <property type="match status" value="1"/>
</dbReference>
<dbReference type="PANTHER" id="PTHR12358">
    <property type="entry name" value="SPHINGOSINE KINASE"/>
    <property type="match status" value="1"/>
</dbReference>
<comment type="similarity">
    <text evidence="2">Belongs to the diacylglycerol/lipid kinase family.</text>
</comment>
<feature type="domain" description="DAGKc" evidence="13">
    <location>
        <begin position="8"/>
        <end position="137"/>
    </location>
</feature>
<dbReference type="Pfam" id="PF00781">
    <property type="entry name" value="DAGK_cat"/>
    <property type="match status" value="1"/>
</dbReference>
<dbReference type="Pfam" id="PF19279">
    <property type="entry name" value="YegS_C"/>
    <property type="match status" value="1"/>
</dbReference>
<keyword evidence="10" id="KW-0443">Lipid metabolism</keyword>
<dbReference type="NCBIfam" id="TIGR00147">
    <property type="entry name" value="YegS/Rv2252/BmrU family lipid kinase"/>
    <property type="match status" value="1"/>
</dbReference>
<dbReference type="GO" id="GO:0046872">
    <property type="term" value="F:metal ion binding"/>
    <property type="evidence" value="ECO:0007669"/>
    <property type="project" value="UniProtKB-KW"/>
</dbReference>
<evidence type="ECO:0000256" key="4">
    <source>
        <dbReference type="ARBA" id="ARBA00022679"/>
    </source>
</evidence>
<reference evidence="14 15" key="1">
    <citation type="journal article" date="2011" name="Stand. Genomic Sci.">
        <title>Complete genome sequence of Arthrobacter phenanthrenivorans type strain (Sphe3).</title>
        <authorList>
            <person name="Kallimanis A."/>
            <person name="Labutti K.M."/>
            <person name="Lapidus A."/>
            <person name="Clum A."/>
            <person name="Lykidis A."/>
            <person name="Mavromatis K."/>
            <person name="Pagani I."/>
            <person name="Liolios K."/>
            <person name="Ivanova N."/>
            <person name="Goodwin L."/>
            <person name="Pitluck S."/>
            <person name="Chen A."/>
            <person name="Palaniappan K."/>
            <person name="Markowitz V."/>
            <person name="Bristow J."/>
            <person name="Velentzas A.D."/>
            <person name="Perisynakis A."/>
            <person name="Ouzounis C.C."/>
            <person name="Kyrpides N.C."/>
            <person name="Koukkou A.I."/>
            <person name="Drainas C."/>
        </authorList>
    </citation>
    <scope>NUCLEOTIDE SEQUENCE [LARGE SCALE GENOMIC DNA]</scope>
    <source>
        <strain evidence="15">DSM 18606 / JCM 16027 / LMG 23796 / Sphe3</strain>
    </source>
</reference>
<comment type="cofactor">
    <cofactor evidence="1">
        <name>Mg(2+)</name>
        <dbReference type="ChEBI" id="CHEBI:18420"/>
    </cofactor>
</comment>
<dbReference type="PROSITE" id="PS50146">
    <property type="entry name" value="DAGK"/>
    <property type="match status" value="1"/>
</dbReference>
<evidence type="ECO:0000313" key="14">
    <source>
        <dbReference type="EMBL" id="ADX74139.1"/>
    </source>
</evidence>
<evidence type="ECO:0000256" key="5">
    <source>
        <dbReference type="ARBA" id="ARBA00022723"/>
    </source>
</evidence>
<dbReference type="InterPro" id="IPR016064">
    <property type="entry name" value="NAD/diacylglycerol_kinase_sf"/>
</dbReference>
<accession>F0MBZ8</accession>
<dbReference type="KEGG" id="apn:Asphe3_30290"/>
<protein>
    <recommendedName>
        <fullName evidence="13">DAGKc domain-containing protein</fullName>
    </recommendedName>
</protein>
<sequence precursor="true">MFLMKSAQEASSAALVINAGARRGAAAPSLVVDTLQRAGLPVSAVHQVLSGAELAGTLDRVAADGHDLVVVGGGDGTVSCAAGRFAGTGTVLGVLPLGTANDLARTLEIPNDLAGACAALAGGKVVDIDLGRANGQPFLNVASVGLSVGVTATLSPRLKRYLGPVAYGVAAVRAYARHKSFRARLEFPDGDHEALELEDMLQVAVGNGRHYGGGNAVSPTAGIDDHLLDIYAIPGAPLREHMRIARLLKDGSFVERSGVYHRTCQRVRLVTEPPMPVNLDGEIATATPTDFSIERNAVHVVVPQGSTSARFDG</sequence>
<organism evidence="14 15">
    <name type="scientific">Pseudarthrobacter phenanthrenivorans (strain DSM 18606 / JCM 16027 / LMG 23796 / Sphe3)</name>
    <name type="common">Arthrobacter phenanthrenivorans</name>
    <dbReference type="NCBI Taxonomy" id="930171"/>
    <lineage>
        <taxon>Bacteria</taxon>
        <taxon>Bacillati</taxon>
        <taxon>Actinomycetota</taxon>
        <taxon>Actinomycetes</taxon>
        <taxon>Micrococcales</taxon>
        <taxon>Micrococcaceae</taxon>
        <taxon>Pseudarthrobacter</taxon>
    </lineage>
</organism>
<dbReference type="InterPro" id="IPR005218">
    <property type="entry name" value="Diacylglycerol/lipid_kinase"/>
</dbReference>
<dbReference type="eggNOG" id="COG1597">
    <property type="taxonomic scope" value="Bacteria"/>
</dbReference>
<keyword evidence="6" id="KW-0547">Nucleotide-binding</keyword>
<dbReference type="SMART" id="SM00046">
    <property type="entry name" value="DAGKc"/>
    <property type="match status" value="1"/>
</dbReference>
<evidence type="ECO:0000256" key="11">
    <source>
        <dbReference type="ARBA" id="ARBA00023209"/>
    </source>
</evidence>
<keyword evidence="8" id="KW-0067">ATP-binding</keyword>
<dbReference type="GO" id="GO:0005524">
    <property type="term" value="F:ATP binding"/>
    <property type="evidence" value="ECO:0007669"/>
    <property type="project" value="UniProtKB-KW"/>
</dbReference>
<dbReference type="InterPro" id="IPR001206">
    <property type="entry name" value="Diacylglycerol_kinase_cat_dom"/>
</dbReference>
<dbReference type="HOGENOM" id="CLU_045532_5_1_11"/>
<dbReference type="SUPFAM" id="SSF111331">
    <property type="entry name" value="NAD kinase/diacylglycerol kinase-like"/>
    <property type="match status" value="1"/>
</dbReference>
<evidence type="ECO:0000256" key="3">
    <source>
        <dbReference type="ARBA" id="ARBA00022516"/>
    </source>
</evidence>
<evidence type="ECO:0000256" key="2">
    <source>
        <dbReference type="ARBA" id="ARBA00005983"/>
    </source>
</evidence>
<dbReference type="PANTHER" id="PTHR12358:SF106">
    <property type="entry name" value="LIPID KINASE YEGS"/>
    <property type="match status" value="1"/>
</dbReference>
<keyword evidence="3" id="KW-0444">Lipid biosynthesis</keyword>
<keyword evidence="4" id="KW-0808">Transferase</keyword>
<dbReference type="AlphaFoldDB" id="F0MBZ8"/>
<keyword evidence="7" id="KW-0418">Kinase</keyword>
<keyword evidence="11" id="KW-0594">Phospholipid biosynthesis</keyword>
<evidence type="ECO:0000256" key="12">
    <source>
        <dbReference type="ARBA" id="ARBA00023264"/>
    </source>
</evidence>
<dbReference type="GO" id="GO:0008654">
    <property type="term" value="P:phospholipid biosynthetic process"/>
    <property type="evidence" value="ECO:0007669"/>
    <property type="project" value="UniProtKB-KW"/>
</dbReference>
<evidence type="ECO:0000256" key="6">
    <source>
        <dbReference type="ARBA" id="ARBA00022741"/>
    </source>
</evidence>
<proteinExistence type="inferred from homology"/>
<evidence type="ECO:0000256" key="1">
    <source>
        <dbReference type="ARBA" id="ARBA00001946"/>
    </source>
</evidence>
<dbReference type="InterPro" id="IPR045540">
    <property type="entry name" value="YegS/DAGK_C"/>
</dbReference>
<dbReference type="EMBL" id="CP002379">
    <property type="protein sequence ID" value="ADX74139.1"/>
    <property type="molecule type" value="Genomic_DNA"/>
</dbReference>
<evidence type="ECO:0000256" key="9">
    <source>
        <dbReference type="ARBA" id="ARBA00022842"/>
    </source>
</evidence>
<dbReference type="GO" id="GO:0005886">
    <property type="term" value="C:plasma membrane"/>
    <property type="evidence" value="ECO:0007669"/>
    <property type="project" value="TreeGrafter"/>
</dbReference>